<evidence type="ECO:0000313" key="1">
    <source>
        <dbReference type="EMBL" id="MBC5652653.1"/>
    </source>
</evidence>
<dbReference type="Proteomes" id="UP000652847">
    <property type="component" value="Unassembled WGS sequence"/>
</dbReference>
<dbReference type="InterPro" id="IPR012547">
    <property type="entry name" value="PDDEXK_9"/>
</dbReference>
<comment type="caution">
    <text evidence="1">The sequence shown here is derived from an EMBL/GenBank/DDBJ whole genome shotgun (WGS) entry which is preliminary data.</text>
</comment>
<protein>
    <submittedName>
        <fullName evidence="1">PD-(D/E)XK nuclease domain-containing protein</fullName>
    </submittedName>
</protein>
<dbReference type="Pfam" id="PF08011">
    <property type="entry name" value="PDDEXK_9"/>
    <property type="match status" value="1"/>
</dbReference>
<keyword evidence="2" id="KW-1185">Reference proteome</keyword>
<evidence type="ECO:0000313" key="2">
    <source>
        <dbReference type="Proteomes" id="UP000652847"/>
    </source>
</evidence>
<dbReference type="RefSeq" id="WP_186901851.1">
    <property type="nucleotide sequence ID" value="NZ_JACOOT010000039.1"/>
</dbReference>
<dbReference type="EMBL" id="JACOOT010000039">
    <property type="protein sequence ID" value="MBC5652653.1"/>
    <property type="molecule type" value="Genomic_DNA"/>
</dbReference>
<sequence>MMFWKTGCNCFQIIEFSLTRTLSKTISVLDPKGPQKEKEKFYHALLSGMLVGNGTWGILSNRESGDGFADLIVETDNPDSGIIIELKSVGSLSELDRACERAMSQIHDRRYDQYLRNEGRNDIWAYGIAFFKKRCKVVAEKLNDARLLAVASERMAHFNPSSLISEEEMNRRLGITEDELADF</sequence>
<dbReference type="AlphaFoldDB" id="A0A8I0ALK2"/>
<name>A0A8I0ALK2_9FIRM</name>
<proteinExistence type="predicted"/>
<reference evidence="1 2" key="1">
    <citation type="submission" date="2020-08" db="EMBL/GenBank/DDBJ databases">
        <title>Genome public.</title>
        <authorList>
            <person name="Liu C."/>
            <person name="Sun Q."/>
        </authorList>
    </citation>
    <scope>NUCLEOTIDE SEQUENCE [LARGE SCALE GENOMIC DNA]</scope>
    <source>
        <strain evidence="1 2">BX17</strain>
    </source>
</reference>
<organism evidence="1 2">
    <name type="scientific">Blautia segnis</name>
    <dbReference type="NCBI Taxonomy" id="2763030"/>
    <lineage>
        <taxon>Bacteria</taxon>
        <taxon>Bacillati</taxon>
        <taxon>Bacillota</taxon>
        <taxon>Clostridia</taxon>
        <taxon>Lachnospirales</taxon>
        <taxon>Lachnospiraceae</taxon>
        <taxon>Blautia</taxon>
    </lineage>
</organism>
<gene>
    <name evidence="1" type="ORF">H8S54_16465</name>
</gene>
<accession>A0A8I0ALK2</accession>